<proteinExistence type="predicted"/>
<dbReference type="PANTHER" id="PTHR38436:SF1">
    <property type="entry name" value="ESTER CYCLASE"/>
    <property type="match status" value="1"/>
</dbReference>
<dbReference type="GO" id="GO:0030638">
    <property type="term" value="P:polyketide metabolic process"/>
    <property type="evidence" value="ECO:0007669"/>
    <property type="project" value="InterPro"/>
</dbReference>
<dbReference type="Pfam" id="PF07366">
    <property type="entry name" value="SnoaL"/>
    <property type="match status" value="1"/>
</dbReference>
<name>A0A6J6BNI6_9ZZZZ</name>
<sequence>MSNRRAAGGFRRRKNGRVPVRELVERFYGRLWNQVDLAVASEILHPEVSFRGSVGLAAVGRTEVCNYVTMVTTALDQYRCDVEMLIAEGAAASARVRFSGLHSGTFLGYPPTGRRVEWMGAAFFVAEQNMLRDIWVLGDLASLRTQLDHAD</sequence>
<protein>
    <submittedName>
        <fullName evidence="1">Unannotated protein</fullName>
    </submittedName>
</protein>
<dbReference type="AlphaFoldDB" id="A0A6J6BNI6"/>
<dbReference type="Gene3D" id="3.10.450.50">
    <property type="match status" value="1"/>
</dbReference>
<evidence type="ECO:0000313" key="1">
    <source>
        <dbReference type="EMBL" id="CAB4540690.1"/>
    </source>
</evidence>
<dbReference type="SUPFAM" id="SSF54427">
    <property type="entry name" value="NTF2-like"/>
    <property type="match status" value="1"/>
</dbReference>
<dbReference type="PANTHER" id="PTHR38436">
    <property type="entry name" value="POLYKETIDE CYCLASE SNOAL-LIKE DOMAIN"/>
    <property type="match status" value="1"/>
</dbReference>
<reference evidence="1" key="1">
    <citation type="submission" date="2020-05" db="EMBL/GenBank/DDBJ databases">
        <authorList>
            <person name="Chiriac C."/>
            <person name="Salcher M."/>
            <person name="Ghai R."/>
            <person name="Kavagutti S V."/>
        </authorList>
    </citation>
    <scope>NUCLEOTIDE SEQUENCE</scope>
</reference>
<dbReference type="EMBL" id="CAEZSR010000005">
    <property type="protein sequence ID" value="CAB4540690.1"/>
    <property type="molecule type" value="Genomic_DNA"/>
</dbReference>
<gene>
    <name evidence="1" type="ORF">UFOPK1493_00263</name>
</gene>
<dbReference type="InterPro" id="IPR009959">
    <property type="entry name" value="Cyclase_SnoaL-like"/>
</dbReference>
<organism evidence="1">
    <name type="scientific">freshwater metagenome</name>
    <dbReference type="NCBI Taxonomy" id="449393"/>
    <lineage>
        <taxon>unclassified sequences</taxon>
        <taxon>metagenomes</taxon>
        <taxon>ecological metagenomes</taxon>
    </lineage>
</organism>
<accession>A0A6J6BNI6</accession>
<dbReference type="InterPro" id="IPR032710">
    <property type="entry name" value="NTF2-like_dom_sf"/>
</dbReference>